<dbReference type="InterPro" id="IPR019734">
    <property type="entry name" value="TPR_rpt"/>
</dbReference>
<feature type="compositionally biased region" description="Low complexity" evidence="1">
    <location>
        <begin position="315"/>
        <end position="324"/>
    </location>
</feature>
<keyword evidence="3" id="KW-1185">Reference proteome</keyword>
<dbReference type="Proteomes" id="UP000001880">
    <property type="component" value="Chromosome"/>
</dbReference>
<feature type="compositionally biased region" description="Low complexity" evidence="1">
    <location>
        <begin position="53"/>
        <end position="62"/>
    </location>
</feature>
<dbReference type="Pfam" id="PF14559">
    <property type="entry name" value="TPR_19"/>
    <property type="match status" value="1"/>
</dbReference>
<dbReference type="EMBL" id="CP001804">
    <property type="protein sequence ID" value="ACY16400.1"/>
    <property type="molecule type" value="Genomic_DNA"/>
</dbReference>
<dbReference type="InterPro" id="IPR011990">
    <property type="entry name" value="TPR-like_helical_dom_sf"/>
</dbReference>
<feature type="compositionally biased region" description="Acidic residues" evidence="1">
    <location>
        <begin position="147"/>
        <end position="156"/>
    </location>
</feature>
<reference evidence="2 3" key="1">
    <citation type="journal article" date="2010" name="Stand. Genomic Sci.">
        <title>Complete genome sequence of Haliangium ochraceum type strain (SMP-2).</title>
        <authorList>
            <consortium name="US DOE Joint Genome Institute (JGI-PGF)"/>
            <person name="Ivanova N."/>
            <person name="Daum C."/>
            <person name="Lang E."/>
            <person name="Abt B."/>
            <person name="Kopitz M."/>
            <person name="Saunders E."/>
            <person name="Lapidus A."/>
            <person name="Lucas S."/>
            <person name="Glavina Del Rio T."/>
            <person name="Nolan M."/>
            <person name="Tice H."/>
            <person name="Copeland A."/>
            <person name="Cheng J.F."/>
            <person name="Chen F."/>
            <person name="Bruce D."/>
            <person name="Goodwin L."/>
            <person name="Pitluck S."/>
            <person name="Mavromatis K."/>
            <person name="Pati A."/>
            <person name="Mikhailova N."/>
            <person name="Chen A."/>
            <person name="Palaniappan K."/>
            <person name="Land M."/>
            <person name="Hauser L."/>
            <person name="Chang Y.J."/>
            <person name="Jeffries C.D."/>
            <person name="Detter J.C."/>
            <person name="Brettin T."/>
            <person name="Rohde M."/>
            <person name="Goker M."/>
            <person name="Bristow J."/>
            <person name="Markowitz V."/>
            <person name="Eisen J.A."/>
            <person name="Hugenholtz P."/>
            <person name="Kyrpides N.C."/>
            <person name="Klenk H.P."/>
        </authorList>
    </citation>
    <scope>NUCLEOTIDE SEQUENCE [LARGE SCALE GENOMIC DNA]</scope>
    <source>
        <strain evidence="3">DSM 14365 / CIP 107738 / JCM 11303 / AJ 13395 / SMP-2</strain>
    </source>
</reference>
<feature type="compositionally biased region" description="Basic and acidic residues" evidence="1">
    <location>
        <begin position="424"/>
        <end position="456"/>
    </location>
</feature>
<dbReference type="SUPFAM" id="SSF48452">
    <property type="entry name" value="TPR-like"/>
    <property type="match status" value="2"/>
</dbReference>
<feature type="compositionally biased region" description="Basic residues" evidence="1">
    <location>
        <begin position="400"/>
        <end position="409"/>
    </location>
</feature>
<dbReference type="OrthoDB" id="5476162at2"/>
<feature type="region of interest" description="Disordered" evidence="1">
    <location>
        <begin position="1"/>
        <end position="119"/>
    </location>
</feature>
<dbReference type="PANTHER" id="PTHR12558:SF13">
    <property type="entry name" value="CELL DIVISION CYCLE PROTEIN 27 HOMOLOG"/>
    <property type="match status" value="1"/>
</dbReference>
<accession>D0LZD8</accession>
<dbReference type="HOGENOM" id="CLU_230822_0_0_7"/>
<dbReference type="Gene3D" id="1.25.40.10">
    <property type="entry name" value="Tetratricopeptide repeat domain"/>
    <property type="match status" value="5"/>
</dbReference>
<feature type="region of interest" description="Disordered" evidence="1">
    <location>
        <begin position="136"/>
        <end position="251"/>
    </location>
</feature>
<gene>
    <name evidence="2" type="ordered locus">Hoch_3901</name>
</gene>
<feature type="compositionally biased region" description="Acidic residues" evidence="1">
    <location>
        <begin position="300"/>
        <end position="309"/>
    </location>
</feature>
<evidence type="ECO:0000256" key="1">
    <source>
        <dbReference type="SAM" id="MobiDB-lite"/>
    </source>
</evidence>
<feature type="compositionally biased region" description="Acidic residues" evidence="1">
    <location>
        <begin position="18"/>
        <end position="29"/>
    </location>
</feature>
<dbReference type="RefSeq" id="WP_012828999.1">
    <property type="nucleotide sequence ID" value="NC_013440.1"/>
</dbReference>
<feature type="compositionally biased region" description="Basic and acidic residues" evidence="1">
    <location>
        <begin position="463"/>
        <end position="478"/>
    </location>
</feature>
<evidence type="ECO:0000313" key="2">
    <source>
        <dbReference type="EMBL" id="ACY16400.1"/>
    </source>
</evidence>
<protein>
    <submittedName>
        <fullName evidence="2">Tetratricopeptide repeat protein</fullName>
    </submittedName>
</protein>
<sequence length="2235" mass="236861">MKKKSDNRTGFPGGGDHDELDAAFDDWDDKFDGLFAEPTGVDGERAADERRAAAAPAATAEAGTRDEGDEQDEGEDLEIEIGDAADAEAEGDDLEIEIGGATDAEAGPGYEFELSVDDASDVEPDIEIALDAPEALGGLLGPMSDVVLDDIDDGDAESLPPPFEQDSGAFELPPEPAPAPGSEDEDEVFTSALRPRRESTPPPVAQPAGRPRYKSVMSAFESVADEADDDDDDDFDPFAEPGEGASSQVTKVVEVDESLLAAAVPGADTKKRRTRAPTIVRRDELERLRAERAALRMAGDDDDDDDDDFGGGNTQLLSQEQLESLADKSAAEAPVVAVDADFYDDIVIDDAADKPEGEGEGVEIEMQVDAPVVPPGRRVSAHVVRRDSLSGVGGEAHPKPVPRARRRRSRNSEQELASYLEGSRALDPESTLDLRKAVEDAREPGAEPSTRQRSEEIQAIIDRAAEELRSQRADRDETAPPVLDPGDVALPEDSFEDFELDWETEPATKPAETALRPDATAAMARRDPDAEALYLGLPPAVLPTGADEDWPALAIGTLSLPAESPAQEPEQRAATLASALLRYERVLADPGTGEAAARMFLVAGQLSRNLGALDDARTHCESALEHAPGSLSAARERRRVALLQGELQTPLQALEAEQLRLEKVEQQALGLYRLEAAMAHGERELAAGEMAALGDDGAGARRALAQFELALARGEDAEAAAALAVLARTLEADASAGDAALANALARVHCLLEERGGGDAASGFIAVASAGASTAWLSAAAAARRHEDGVHRLAQHGAGTPLDESEPGTEAFAAALAWRRSLWSEAAGAESERAHALQVAAAQAPGQAFLVAEAAALAAASGQHERAAQLYQQLAGAAPTEAEQAMGLARAGRHLIALSRDDEAVRVLERLRMLEPSDPATVLALEPVLERLDDLDALIALDGQTVAANPEGSVFERVRMARRMARSGREDKAIAEIEAGRMLAPEDPALQQALLDFLDRSQRTHVRAGVLAGLAEEVGAVLGPDTASWRAALAYDAHAREVIARQEAGEAAGEAAEPLRALREGALASALEAWNRVLDDEPDSAGAHVASIRLAQMLGDDDVLDDVLARAQSVIHDSGHAAEMALARVVAATGRPGRPPGDDPEGLEHLMRELATLAPEDPRPAFVGALLAAADERPIDAAQAYEERAMALGEGARAAVMRYRAAALYLEPGDDAGHAAVLFDEVLRVAPACAPAQELLRSARMRTGDISVSMALPTAPGAGDEAESATSAAVRGAGEDDFARVLREADACLGPLGEPERALGLYEQALHVRPEDDDARRLVAFGLRQAALRAPALERWIAHLETSLQAASERADDSAVAACHDALARAKFRVQAPRDEVFRHLNAAATAAPGRPELRRAVERAHIEAGRWDALLALYRSAPPGTVREEAALGLSEVHLAGILARPFDESREVLTRITRREPHNLVALFQLDAAARAAWAALVQGGGEHGADAAEIAARAEHLGTLESATAAAMAPDALAQAGFLTRAGESAAAGGRSDEARERFRQALEVAEQGDAGGYSAALFAWRLVALREALWLELAESAEREAALPEAEGEQAELEHLAAVVRMDAGEDPSGARAALQRVLALEPRHDDAFARMRALLVGEGGDTAEPEALSALLQARLDGEAQPEMRAYLHSALAELSHGQLGQRARAREHLRAALEIVPGSSDCLRRLADLCCEDGDWQDAAELLLRWVRLEPVVELRCEVFFRLGTLYADHLSDSRTAVKAFKQVLNLSPEHRGALAALVRFGAELGDYKLAIAACERLVRISEDAEAKVPHLKRLAELYQASGEGGARAERTLRGALDMAPESDAALRALIGFYRKRGDMRSIRVHLDRLAGTMRARIAERPSDALAYRVIARAMAVREDAGVEGSLAIARSAAELALALDADGGALGDGGGEQPSAERAAELSAALRGLATPSPSRLSGLLEPGAHEYLAPVQVTPAVRQFFAQLGDRIGKYVGAELRRYEVGRGQRLRDREVPAMAVFESVAAELGVDAPVLYVSDAQPQVFAVEPSQPISVILGASLLSSMDENALRFAAGKALIWAQTGLASVAQMAERDFGVFLVALLRQFEPEVEGQGVDMAAVEREAQKMRRLVPASMVQELHAVALGMMGEKLEPAALRAGILELGDRAGLLACGSIATATSVLEPGGDASELSAALERPAVAALVRYAVSDDHAALFRRLRADGAA</sequence>
<evidence type="ECO:0000313" key="3">
    <source>
        <dbReference type="Proteomes" id="UP000001880"/>
    </source>
</evidence>
<organism evidence="2 3">
    <name type="scientific">Haliangium ochraceum (strain DSM 14365 / JCM 11303 / SMP-2)</name>
    <dbReference type="NCBI Taxonomy" id="502025"/>
    <lineage>
        <taxon>Bacteria</taxon>
        <taxon>Pseudomonadati</taxon>
        <taxon>Myxococcota</taxon>
        <taxon>Polyangia</taxon>
        <taxon>Haliangiales</taxon>
        <taxon>Kofleriaceae</taxon>
        <taxon>Haliangium</taxon>
    </lineage>
</organism>
<dbReference type="eggNOG" id="COG0457">
    <property type="taxonomic scope" value="Bacteria"/>
</dbReference>
<feature type="region of interest" description="Disordered" evidence="1">
    <location>
        <begin position="350"/>
        <end position="489"/>
    </location>
</feature>
<dbReference type="SMART" id="SM00028">
    <property type="entry name" value="TPR"/>
    <property type="match status" value="7"/>
</dbReference>
<feature type="compositionally biased region" description="Basic and acidic residues" evidence="1">
    <location>
        <begin position="42"/>
        <end position="52"/>
    </location>
</feature>
<name>D0LZD8_HALO1</name>
<proteinExistence type="predicted"/>
<feature type="compositionally biased region" description="Acidic residues" evidence="1">
    <location>
        <begin position="223"/>
        <end position="237"/>
    </location>
</feature>
<feature type="region of interest" description="Disordered" evidence="1">
    <location>
        <begin position="294"/>
        <end position="331"/>
    </location>
</feature>
<feature type="compositionally biased region" description="Acidic residues" evidence="1">
    <location>
        <begin position="67"/>
        <end position="96"/>
    </location>
</feature>
<dbReference type="KEGG" id="hoh:Hoch_3901"/>
<dbReference type="PANTHER" id="PTHR12558">
    <property type="entry name" value="CELL DIVISION CYCLE 16,23,27"/>
    <property type="match status" value="1"/>
</dbReference>